<feature type="region of interest" description="Disordered" evidence="1">
    <location>
        <begin position="498"/>
        <end position="535"/>
    </location>
</feature>
<feature type="region of interest" description="Disordered" evidence="1">
    <location>
        <begin position="661"/>
        <end position="694"/>
    </location>
</feature>
<feature type="compositionally biased region" description="Polar residues" evidence="1">
    <location>
        <begin position="410"/>
        <end position="419"/>
    </location>
</feature>
<organism evidence="2 3">
    <name type="scientific">Aspergillus coremiiformis</name>
    <dbReference type="NCBI Taxonomy" id="138285"/>
    <lineage>
        <taxon>Eukaryota</taxon>
        <taxon>Fungi</taxon>
        <taxon>Dikarya</taxon>
        <taxon>Ascomycota</taxon>
        <taxon>Pezizomycotina</taxon>
        <taxon>Eurotiomycetes</taxon>
        <taxon>Eurotiomycetidae</taxon>
        <taxon>Eurotiales</taxon>
        <taxon>Aspergillaceae</taxon>
        <taxon>Aspergillus</taxon>
        <taxon>Aspergillus subgen. Circumdati</taxon>
    </lineage>
</organism>
<feature type="region of interest" description="Disordered" evidence="1">
    <location>
        <begin position="110"/>
        <end position="190"/>
    </location>
</feature>
<evidence type="ECO:0000313" key="2">
    <source>
        <dbReference type="EMBL" id="KAE8353927.1"/>
    </source>
</evidence>
<protein>
    <submittedName>
        <fullName evidence="2">Uncharacterized protein</fullName>
    </submittedName>
</protein>
<name>A0A5N6Z8E1_9EURO</name>
<dbReference type="AlphaFoldDB" id="A0A5N6Z8E1"/>
<dbReference type="EMBL" id="ML739085">
    <property type="protein sequence ID" value="KAE8353927.1"/>
    <property type="molecule type" value="Genomic_DNA"/>
</dbReference>
<evidence type="ECO:0000313" key="3">
    <source>
        <dbReference type="Proteomes" id="UP000327118"/>
    </source>
</evidence>
<feature type="region of interest" description="Disordered" evidence="1">
    <location>
        <begin position="409"/>
        <end position="438"/>
    </location>
</feature>
<reference evidence="3" key="1">
    <citation type="submission" date="2019-04" db="EMBL/GenBank/DDBJ databases">
        <title>Friends and foes A comparative genomics studyof 23 Aspergillus species from section Flavi.</title>
        <authorList>
            <consortium name="DOE Joint Genome Institute"/>
            <person name="Kjaerbolling I."/>
            <person name="Vesth T."/>
            <person name="Frisvad J.C."/>
            <person name="Nybo J.L."/>
            <person name="Theobald S."/>
            <person name="Kildgaard S."/>
            <person name="Isbrandt T."/>
            <person name="Kuo A."/>
            <person name="Sato A."/>
            <person name="Lyhne E.K."/>
            <person name="Kogle M.E."/>
            <person name="Wiebenga A."/>
            <person name="Kun R.S."/>
            <person name="Lubbers R.J."/>
            <person name="Makela M.R."/>
            <person name="Barry K."/>
            <person name="Chovatia M."/>
            <person name="Clum A."/>
            <person name="Daum C."/>
            <person name="Haridas S."/>
            <person name="He G."/>
            <person name="LaButti K."/>
            <person name="Lipzen A."/>
            <person name="Mondo S."/>
            <person name="Riley R."/>
            <person name="Salamov A."/>
            <person name="Simmons B.A."/>
            <person name="Magnuson J.K."/>
            <person name="Henrissat B."/>
            <person name="Mortensen U.H."/>
            <person name="Larsen T.O."/>
            <person name="Devries R.P."/>
            <person name="Grigoriev I.V."/>
            <person name="Machida M."/>
            <person name="Baker S.E."/>
            <person name="Andersen M.R."/>
        </authorList>
    </citation>
    <scope>NUCLEOTIDE SEQUENCE [LARGE SCALE GENOMIC DNA]</scope>
    <source>
        <strain evidence="3">CBS 553.77</strain>
    </source>
</reference>
<proteinExistence type="predicted"/>
<gene>
    <name evidence="2" type="ORF">BDV28DRAFT_132223</name>
</gene>
<accession>A0A5N6Z8E1</accession>
<dbReference type="OrthoDB" id="5372553at2759"/>
<dbReference type="Proteomes" id="UP000327118">
    <property type="component" value="Unassembled WGS sequence"/>
</dbReference>
<sequence>MDAEKTERLRRLQMEDLGTARREYISTVDDRRVKKARLEDIEATRLSNQPGTQAQRLAQQNQQQLSEWKNVFKKIGDTNDLENLDDLLNGQSHRLQLSAALRGAGVYEKNVSSRTTDNYPKVSETLLAAPTRGSKSQGRGGSIIGTRTHSNTNDKPASLSGTSNNAASSKPGRHIPQASGTRKASLDPALDINRNDLYPKAREKQAQNKPQHQFRKNKGNGTKSLTPAIVKTRRPIDTSKLPPHKICATPEKDADRSTQSLAEPSAPLQSPEKPATIPIPTKAPNEDRMTYPRTAQVIHSHKLENTDTVVDQPEMSTPLSFKTANKDQPASESGGEQLQTRQNLQIELSATKPPQLSTPSKIRALTKPFDGPEDLLLDLSSTPPTKDSLANDDSLIMTPSLQDLEGLEFRQSSTDTPESPLSYIPQRRIKSEDLSKNTSSNEKYLASAHANKEGNCNKYQCDIEMLCKLMASASLSGKHRESLVECKAELEAKLKRVQQTSTLTPATPEPSVESISKGNRGPSDPQIQSSPSPLSRLNVTAAPFIPTISNVPPTPAEARPRSVSFAVHPGHIFGDHLLPGQREQHALLEPMGIHIFGDHLLPGRRLVSESGSIQVKFNIPSRTPVLLKASILGFEGSEDSTPTPQLLSDNTHTAIRMAPVSKPVGRSDAPGSQLQESMHAPNENKFPVAKSSGQALRGLQSSMHAVYEKSKPIR</sequence>
<keyword evidence="3" id="KW-1185">Reference proteome</keyword>
<feature type="region of interest" description="Disordered" evidence="1">
    <location>
        <begin position="202"/>
        <end position="291"/>
    </location>
</feature>
<feature type="compositionally biased region" description="Low complexity" evidence="1">
    <location>
        <begin position="522"/>
        <end position="535"/>
    </location>
</feature>
<feature type="region of interest" description="Disordered" evidence="1">
    <location>
        <begin position="319"/>
        <end position="339"/>
    </location>
</feature>
<feature type="compositionally biased region" description="Polar residues" evidence="1">
    <location>
        <begin position="145"/>
        <end position="168"/>
    </location>
</feature>
<evidence type="ECO:0000256" key="1">
    <source>
        <dbReference type="SAM" id="MobiDB-lite"/>
    </source>
</evidence>